<dbReference type="InterPro" id="IPR024654">
    <property type="entry name" value="Calcineurin-like_PHP_lpxH"/>
</dbReference>
<evidence type="ECO:0000259" key="1">
    <source>
        <dbReference type="Pfam" id="PF12850"/>
    </source>
</evidence>
<dbReference type="PANTHER" id="PTHR42850">
    <property type="entry name" value="METALLOPHOSPHOESTERASE"/>
    <property type="match status" value="1"/>
</dbReference>
<accession>A0A3B1C0M9</accession>
<dbReference type="Gene3D" id="3.60.21.10">
    <property type="match status" value="1"/>
</dbReference>
<organism evidence="2">
    <name type="scientific">hydrothermal vent metagenome</name>
    <dbReference type="NCBI Taxonomy" id="652676"/>
    <lineage>
        <taxon>unclassified sequences</taxon>
        <taxon>metagenomes</taxon>
        <taxon>ecological metagenomes</taxon>
    </lineage>
</organism>
<dbReference type="GO" id="GO:0005737">
    <property type="term" value="C:cytoplasm"/>
    <property type="evidence" value="ECO:0007669"/>
    <property type="project" value="TreeGrafter"/>
</dbReference>
<dbReference type="InterPro" id="IPR050126">
    <property type="entry name" value="Ap4A_hydrolase"/>
</dbReference>
<feature type="domain" description="Calcineurin-like phosphoesterase" evidence="1">
    <location>
        <begin position="1"/>
        <end position="201"/>
    </location>
</feature>
<name>A0A3B1C0M9_9ZZZZ</name>
<reference evidence="2" key="1">
    <citation type="submission" date="2018-06" db="EMBL/GenBank/DDBJ databases">
        <authorList>
            <person name="Zhirakovskaya E."/>
        </authorList>
    </citation>
    <scope>NUCLEOTIDE SEQUENCE</scope>
</reference>
<dbReference type="PANTHER" id="PTHR42850:SF2">
    <property type="entry name" value="BLL5683 PROTEIN"/>
    <property type="match status" value="1"/>
</dbReference>
<gene>
    <name evidence="2" type="ORF">MNBD_NITROSPINAE02-2247</name>
</gene>
<dbReference type="Pfam" id="PF12850">
    <property type="entry name" value="Metallophos_2"/>
    <property type="match status" value="1"/>
</dbReference>
<dbReference type="AlphaFoldDB" id="A0A3B1C0M9"/>
<dbReference type="PIRSF" id="PIRSF000883">
    <property type="entry name" value="Pesterase_MJ0912"/>
    <property type="match status" value="1"/>
</dbReference>
<evidence type="ECO:0000313" key="2">
    <source>
        <dbReference type="EMBL" id="VAX24126.1"/>
    </source>
</evidence>
<proteinExistence type="predicted"/>
<dbReference type="SUPFAM" id="SSF56300">
    <property type="entry name" value="Metallo-dependent phosphatases"/>
    <property type="match status" value="1"/>
</dbReference>
<dbReference type="EMBL" id="UOGE01000092">
    <property type="protein sequence ID" value="VAX24126.1"/>
    <property type="molecule type" value="Genomic_DNA"/>
</dbReference>
<dbReference type="InterPro" id="IPR011152">
    <property type="entry name" value="Pesterase_MJ0912"/>
</dbReference>
<dbReference type="CDD" id="cd00838">
    <property type="entry name" value="MPP_superfamily"/>
    <property type="match status" value="1"/>
</dbReference>
<protein>
    <submittedName>
        <fullName evidence="2">Phosphodiesterase, MJ0936 family</fullName>
    </submittedName>
</protein>
<sequence>MRYAFISDVHSNLEALSATLEDIGGHNPDKILFLGDAVGYGPNPNECVEILAKKSDLFLGGNHDWAAVGKTEADYFNPFAREAVDWTAKALDKSSKDTLSMTVADTVYDGIHVAHSTPMEPEDWRYILSSKEAIDNYDYIKSNVCFVGHSHQPLIIEYNDANDFSVYREAGMALDPGKKYIVNIGSVGQPRDAIPDSCWVLYDLANNMVMYHRVPYDIRAAQEKMALAGLPKYLIERLSLGR</sequence>
<dbReference type="GO" id="GO:0016791">
    <property type="term" value="F:phosphatase activity"/>
    <property type="evidence" value="ECO:0007669"/>
    <property type="project" value="TreeGrafter"/>
</dbReference>
<dbReference type="InterPro" id="IPR029052">
    <property type="entry name" value="Metallo-depent_PP-like"/>
</dbReference>